<reference evidence="1" key="1">
    <citation type="submission" date="2018-11" db="EMBL/GenBank/DDBJ databases">
        <authorList>
            <consortium name="Pathogen Informatics"/>
        </authorList>
    </citation>
    <scope>NUCLEOTIDE SEQUENCE</scope>
</reference>
<gene>
    <name evidence="1" type="ORF">PXEA_LOCUS14081</name>
</gene>
<name>A0A3S4ZV58_9PLAT</name>
<sequence length="289" mass="29430">MPSSIGSLTSISIADSLSHPPTATSTSIRDLQFPPLVVTGTSSTADMPYNPSCQALYETIPPIPNSAPPTAQAPKTISDTVTTYQTDSNLLKSSSSLRQLADIAASLADYAEVRPEPGPRTNSCPEPIFSSAGLSLNSVETSISESVPRRMDSGSLNLVSLAAQTALLLPNTPGPSATLPAQSILHTQLLPSMPTLIPLSSAPIISSSSPLSSSTFSAPSAPVVSTVVSNSSVPTRLPVVVNGLGGLDCGLVPPFATATTTLGLVGKNALGQLVLLSGGHLNGLIRQAV</sequence>
<comment type="caution">
    <text evidence="1">The sequence shown here is derived from an EMBL/GenBank/DDBJ whole genome shotgun (WGS) entry which is preliminary data.</text>
</comment>
<proteinExistence type="predicted"/>
<accession>A0A3S4ZV58</accession>
<organism evidence="1 2">
    <name type="scientific">Protopolystoma xenopodis</name>
    <dbReference type="NCBI Taxonomy" id="117903"/>
    <lineage>
        <taxon>Eukaryota</taxon>
        <taxon>Metazoa</taxon>
        <taxon>Spiralia</taxon>
        <taxon>Lophotrochozoa</taxon>
        <taxon>Platyhelminthes</taxon>
        <taxon>Monogenea</taxon>
        <taxon>Polyopisthocotylea</taxon>
        <taxon>Polystomatidea</taxon>
        <taxon>Polystomatidae</taxon>
        <taxon>Protopolystoma</taxon>
    </lineage>
</organism>
<evidence type="ECO:0000313" key="1">
    <source>
        <dbReference type="EMBL" id="VEL20641.1"/>
    </source>
</evidence>
<keyword evidence="2" id="KW-1185">Reference proteome</keyword>
<evidence type="ECO:0000313" key="2">
    <source>
        <dbReference type="Proteomes" id="UP000784294"/>
    </source>
</evidence>
<dbReference type="AlphaFoldDB" id="A0A3S4ZV58"/>
<protein>
    <submittedName>
        <fullName evidence="1">Uncharacterized protein</fullName>
    </submittedName>
</protein>
<dbReference type="Proteomes" id="UP000784294">
    <property type="component" value="Unassembled WGS sequence"/>
</dbReference>
<dbReference type="EMBL" id="CAAALY010047377">
    <property type="protein sequence ID" value="VEL20641.1"/>
    <property type="molecule type" value="Genomic_DNA"/>
</dbReference>